<gene>
    <name evidence="4" type="ORF">FYJ79_00385</name>
</gene>
<keyword evidence="3" id="KW-0949">S-adenosyl-L-methionine</keyword>
<dbReference type="InterPro" id="IPR002935">
    <property type="entry name" value="SAM_O-MeTrfase"/>
</dbReference>
<dbReference type="GO" id="GO:0008171">
    <property type="term" value="F:O-methyltransferase activity"/>
    <property type="evidence" value="ECO:0007669"/>
    <property type="project" value="InterPro"/>
</dbReference>
<dbReference type="Gene3D" id="3.40.50.150">
    <property type="entry name" value="Vaccinia Virus protein VP39"/>
    <property type="match status" value="1"/>
</dbReference>
<name>A0A844FRI2_9FIRM</name>
<dbReference type="Pfam" id="PF01596">
    <property type="entry name" value="Methyltransf_3"/>
    <property type="match status" value="1"/>
</dbReference>
<sequence length="199" mass="23546">MKYLEDLEQSALDRDIPIMQRAGLEELISELLKHQSSTVLEIGSAIGYSALMMVNNVDNLKVETIERDDERYLEAHQNIHDYHQDDHIILHHDDALLMSTEELQAAPYDCLFIDAAKAQYQKFFEKYIPYVKKDGFVFVDNLDFHGMIYDIDHIRNRNTRALVRKIKRFRDWIKNNDLYDVEYREIGDGICIITRKDFE</sequence>
<dbReference type="SUPFAM" id="SSF53335">
    <property type="entry name" value="S-adenosyl-L-methionine-dependent methyltransferases"/>
    <property type="match status" value="1"/>
</dbReference>
<reference evidence="4 5" key="1">
    <citation type="submission" date="2019-08" db="EMBL/GenBank/DDBJ databases">
        <title>In-depth cultivation of the pig gut microbiome towards novel bacterial diversity and tailored functional studies.</title>
        <authorList>
            <person name="Wylensek D."/>
            <person name="Hitch T.C.A."/>
            <person name="Clavel T."/>
        </authorList>
    </citation>
    <scope>NUCLEOTIDE SEQUENCE [LARGE SCALE GENOMIC DNA]</scope>
    <source>
        <strain evidence="4 5">CA-Schmier-601-WT-3</strain>
    </source>
</reference>
<keyword evidence="5" id="KW-1185">Reference proteome</keyword>
<dbReference type="PANTHER" id="PTHR10509:SF14">
    <property type="entry name" value="CAFFEOYL-COA O-METHYLTRANSFERASE 3-RELATED"/>
    <property type="match status" value="1"/>
</dbReference>
<evidence type="ECO:0000256" key="1">
    <source>
        <dbReference type="ARBA" id="ARBA00022603"/>
    </source>
</evidence>
<dbReference type="PANTHER" id="PTHR10509">
    <property type="entry name" value="O-METHYLTRANSFERASE-RELATED"/>
    <property type="match status" value="1"/>
</dbReference>
<evidence type="ECO:0000313" key="5">
    <source>
        <dbReference type="Proteomes" id="UP000442619"/>
    </source>
</evidence>
<dbReference type="InterPro" id="IPR029063">
    <property type="entry name" value="SAM-dependent_MTases_sf"/>
</dbReference>
<dbReference type="PROSITE" id="PS51682">
    <property type="entry name" value="SAM_OMT_I"/>
    <property type="match status" value="1"/>
</dbReference>
<accession>A0A844FRI2</accession>
<dbReference type="AlphaFoldDB" id="A0A844FRI2"/>
<keyword evidence="1 4" id="KW-0489">Methyltransferase</keyword>
<dbReference type="GO" id="GO:0032259">
    <property type="term" value="P:methylation"/>
    <property type="evidence" value="ECO:0007669"/>
    <property type="project" value="UniProtKB-KW"/>
</dbReference>
<organism evidence="4 5">
    <name type="scientific">Sharpea porci</name>
    <dbReference type="NCBI Taxonomy" id="2652286"/>
    <lineage>
        <taxon>Bacteria</taxon>
        <taxon>Bacillati</taxon>
        <taxon>Bacillota</taxon>
        <taxon>Erysipelotrichia</taxon>
        <taxon>Erysipelotrichales</taxon>
        <taxon>Coprobacillaceae</taxon>
        <taxon>Sharpea</taxon>
    </lineage>
</organism>
<evidence type="ECO:0000256" key="3">
    <source>
        <dbReference type="ARBA" id="ARBA00022691"/>
    </source>
</evidence>
<proteinExistence type="predicted"/>
<evidence type="ECO:0000256" key="2">
    <source>
        <dbReference type="ARBA" id="ARBA00022679"/>
    </source>
</evidence>
<dbReference type="InterPro" id="IPR050362">
    <property type="entry name" value="Cation-dep_OMT"/>
</dbReference>
<dbReference type="EMBL" id="VUNM01000001">
    <property type="protein sequence ID" value="MST88070.1"/>
    <property type="molecule type" value="Genomic_DNA"/>
</dbReference>
<evidence type="ECO:0000313" key="4">
    <source>
        <dbReference type="EMBL" id="MST88070.1"/>
    </source>
</evidence>
<dbReference type="GO" id="GO:0008757">
    <property type="term" value="F:S-adenosylmethionine-dependent methyltransferase activity"/>
    <property type="evidence" value="ECO:0007669"/>
    <property type="project" value="TreeGrafter"/>
</dbReference>
<protein>
    <submittedName>
        <fullName evidence="4">O-methyltransferase</fullName>
    </submittedName>
</protein>
<keyword evidence="2 4" id="KW-0808">Transferase</keyword>
<comment type="caution">
    <text evidence="4">The sequence shown here is derived from an EMBL/GenBank/DDBJ whole genome shotgun (WGS) entry which is preliminary data.</text>
</comment>
<dbReference type="Proteomes" id="UP000442619">
    <property type="component" value="Unassembled WGS sequence"/>
</dbReference>
<dbReference type="RefSeq" id="WP_154514013.1">
    <property type="nucleotide sequence ID" value="NZ_JAXFJJ010000055.1"/>
</dbReference>